<evidence type="ECO:0008006" key="8">
    <source>
        <dbReference type="Google" id="ProtNLM"/>
    </source>
</evidence>
<dbReference type="PROSITE" id="PS00028">
    <property type="entry name" value="ZINC_FINGER_C2H2_1"/>
    <property type="match status" value="1"/>
</dbReference>
<feature type="domain" description="HTH CENPB-type" evidence="5">
    <location>
        <begin position="479"/>
        <end position="550"/>
    </location>
</feature>
<evidence type="ECO:0000256" key="2">
    <source>
        <dbReference type="PROSITE-ProRule" id="PRU00042"/>
    </source>
</evidence>
<dbReference type="HOGENOM" id="CLU_450018_0_0_1"/>
<evidence type="ECO:0000313" key="6">
    <source>
        <dbReference type="EMBL" id="ESO98895.1"/>
    </source>
</evidence>
<reference evidence="6 7" key="1">
    <citation type="journal article" date="2013" name="Nature">
        <title>Insights into bilaterian evolution from three spiralian genomes.</title>
        <authorList>
            <person name="Simakov O."/>
            <person name="Marletaz F."/>
            <person name="Cho S.J."/>
            <person name="Edsinger-Gonzales E."/>
            <person name="Havlak P."/>
            <person name="Hellsten U."/>
            <person name="Kuo D.H."/>
            <person name="Larsson T."/>
            <person name="Lv J."/>
            <person name="Arendt D."/>
            <person name="Savage R."/>
            <person name="Osoegawa K."/>
            <person name="de Jong P."/>
            <person name="Grimwood J."/>
            <person name="Chapman J.A."/>
            <person name="Shapiro H."/>
            <person name="Aerts A."/>
            <person name="Otillar R.P."/>
            <person name="Terry A.Y."/>
            <person name="Boore J.L."/>
            <person name="Grigoriev I.V."/>
            <person name="Lindberg D.R."/>
            <person name="Seaver E.C."/>
            <person name="Weisblat D.A."/>
            <person name="Putnam N.H."/>
            <person name="Rokhsar D.S."/>
        </authorList>
    </citation>
    <scope>NUCLEOTIDE SEQUENCE [LARGE SCALE GENOMIC DNA]</scope>
</reference>
<name>V4AV97_LOTGI</name>
<keyword evidence="7" id="KW-1185">Reference proteome</keyword>
<organism evidence="6 7">
    <name type="scientific">Lottia gigantea</name>
    <name type="common">Giant owl limpet</name>
    <dbReference type="NCBI Taxonomy" id="225164"/>
    <lineage>
        <taxon>Eukaryota</taxon>
        <taxon>Metazoa</taxon>
        <taxon>Spiralia</taxon>
        <taxon>Lophotrochozoa</taxon>
        <taxon>Mollusca</taxon>
        <taxon>Gastropoda</taxon>
        <taxon>Patellogastropoda</taxon>
        <taxon>Lottioidea</taxon>
        <taxon>Lottiidae</taxon>
        <taxon>Lottia</taxon>
    </lineage>
</organism>
<dbReference type="Pfam" id="PF03221">
    <property type="entry name" value="HTH_Tnp_Tc5"/>
    <property type="match status" value="1"/>
</dbReference>
<feature type="compositionally biased region" description="Basic residues" evidence="3">
    <location>
        <begin position="131"/>
        <end position="144"/>
    </location>
</feature>
<protein>
    <recommendedName>
        <fullName evidence="8">HTH CENPB-type domain-containing protein</fullName>
    </recommendedName>
</protein>
<dbReference type="InterPro" id="IPR009057">
    <property type="entry name" value="Homeodomain-like_sf"/>
</dbReference>
<proteinExistence type="predicted"/>
<dbReference type="InterPro" id="IPR010921">
    <property type="entry name" value="Trp_repressor/repl_initiator"/>
</dbReference>
<dbReference type="InterPro" id="IPR051839">
    <property type="entry name" value="RD_transcriptional_regulator"/>
</dbReference>
<dbReference type="PROSITE" id="PS51253">
    <property type="entry name" value="HTH_CENPB"/>
    <property type="match status" value="2"/>
</dbReference>
<dbReference type="Pfam" id="PF09607">
    <property type="entry name" value="BrkDBD"/>
    <property type="match status" value="2"/>
</dbReference>
<feature type="region of interest" description="Disordered" evidence="3">
    <location>
        <begin position="131"/>
        <end position="154"/>
    </location>
</feature>
<evidence type="ECO:0000259" key="4">
    <source>
        <dbReference type="PROSITE" id="PS50157"/>
    </source>
</evidence>
<accession>V4AV97</accession>
<dbReference type="SUPFAM" id="SSF46689">
    <property type="entry name" value="Homeodomain-like"/>
    <property type="match status" value="2"/>
</dbReference>
<dbReference type="GO" id="GO:0043565">
    <property type="term" value="F:sequence-specific DNA binding"/>
    <property type="evidence" value="ECO:0007669"/>
    <property type="project" value="InterPro"/>
</dbReference>
<dbReference type="GO" id="GO:0008270">
    <property type="term" value="F:zinc ion binding"/>
    <property type="evidence" value="ECO:0007669"/>
    <property type="project" value="UniProtKB-KW"/>
</dbReference>
<sequence>MKPELIVVNEDIKYEVIEIDNCLIGVDIADEVSLEEEIHDDTQELIHDPKNDKWHKFLLEMESFISNTSLILNENNLIKEAKKIARKMGIKNLTKCKSLVLDILEKCDNRLKTKLDTLDVDCAAVRRSARQKARRANHRKKKAKSVKDEETLPSVHSNSLRRSYTANKKLDIIKFAEEMGGNRAASRQFNIPEGCVRQWRKMKTSLERATGTKTAFRGRCRRWAAVDDKLMELIDRKGRDSQDLCKQWIFKQAEDLAKELKFEKFKATSTWYSAFLHRNNLTITNRSKVECRKNYTTEFKLQVVKFAEERGGNHAASRHFGITESNVRQWRKKKSELEKEDYVPYKPAGLKEQWPELEERLRNFIIERQDVKYSDELRKANVIFQAKKFASEMNITNFTGSLSWYFNFVRRKNLKGFMTKRADYARASYTTQFKLEVVKYVDEYGFKAAVEKYGINRSSVGIWQKTRQVLEKTDGNRKSLRCCFNGKYVDLEDKLSKYALEHESECCGVTEHQLRSKARIIAQELKLKDFRESNGWFFRFLKRKGIKLSDATNNDSDEVLYHNENGYVCGICCKVFEKQYHYRIHIAIHIEGTKNLCHICGKTYDKP</sequence>
<dbReference type="KEGG" id="lgi:LOTGIDRAFT_158851"/>
<dbReference type="InterPro" id="IPR013087">
    <property type="entry name" value="Znf_C2H2_type"/>
</dbReference>
<dbReference type="InterPro" id="IPR018586">
    <property type="entry name" value="Brinker_DNA-bd"/>
</dbReference>
<dbReference type="PANTHER" id="PTHR33215">
    <property type="entry name" value="PROTEIN DISTAL ANTENNA"/>
    <property type="match status" value="1"/>
</dbReference>
<dbReference type="PROSITE" id="PS50157">
    <property type="entry name" value="ZINC_FINGER_C2H2_2"/>
    <property type="match status" value="1"/>
</dbReference>
<feature type="domain" description="HTH CENPB-type" evidence="5">
    <location>
        <begin position="214"/>
        <end position="285"/>
    </location>
</feature>
<dbReference type="EMBL" id="KB201205">
    <property type="protein sequence ID" value="ESO98895.1"/>
    <property type="molecule type" value="Genomic_DNA"/>
</dbReference>
<dbReference type="InterPro" id="IPR036236">
    <property type="entry name" value="Znf_C2H2_sf"/>
</dbReference>
<keyword evidence="1" id="KW-0238">DNA-binding</keyword>
<evidence type="ECO:0000256" key="3">
    <source>
        <dbReference type="SAM" id="MobiDB-lite"/>
    </source>
</evidence>
<feature type="domain" description="C2H2-type" evidence="4">
    <location>
        <begin position="567"/>
        <end position="589"/>
    </location>
</feature>
<dbReference type="RefSeq" id="XP_009050521.1">
    <property type="nucleotide sequence ID" value="XM_009052273.1"/>
</dbReference>
<dbReference type="SUPFAM" id="SSF57667">
    <property type="entry name" value="beta-beta-alpha zinc fingers"/>
    <property type="match status" value="1"/>
</dbReference>
<keyword evidence="2" id="KW-0863">Zinc-finger</keyword>
<dbReference type="SMART" id="SM00674">
    <property type="entry name" value="CENPB"/>
    <property type="match status" value="3"/>
</dbReference>
<evidence type="ECO:0000259" key="5">
    <source>
        <dbReference type="PROSITE" id="PS51253"/>
    </source>
</evidence>
<dbReference type="CTD" id="20237893"/>
<dbReference type="OrthoDB" id="6160402at2759"/>
<dbReference type="SUPFAM" id="SSF48295">
    <property type="entry name" value="TrpR-like"/>
    <property type="match status" value="1"/>
</dbReference>
<evidence type="ECO:0000313" key="7">
    <source>
        <dbReference type="Proteomes" id="UP000030746"/>
    </source>
</evidence>
<dbReference type="InterPro" id="IPR006600">
    <property type="entry name" value="HTH_CenpB_DNA-bd_dom"/>
</dbReference>
<dbReference type="Gene3D" id="1.10.10.60">
    <property type="entry name" value="Homeodomain-like"/>
    <property type="match status" value="5"/>
</dbReference>
<dbReference type="PANTHER" id="PTHR33215:SF13">
    <property type="entry name" value="PROTEIN DISTAL ANTENNA"/>
    <property type="match status" value="1"/>
</dbReference>
<keyword evidence="2" id="KW-0479">Metal-binding</keyword>
<dbReference type="Proteomes" id="UP000030746">
    <property type="component" value="Unassembled WGS sequence"/>
</dbReference>
<evidence type="ECO:0000256" key="1">
    <source>
        <dbReference type="ARBA" id="ARBA00023125"/>
    </source>
</evidence>
<gene>
    <name evidence="6" type="ORF">LOTGIDRAFT_158851</name>
</gene>
<dbReference type="AlphaFoldDB" id="V4AV97"/>
<dbReference type="GeneID" id="20237893"/>
<dbReference type="Gene3D" id="3.30.160.60">
    <property type="entry name" value="Classic Zinc Finger"/>
    <property type="match status" value="1"/>
</dbReference>
<keyword evidence="2" id="KW-0862">Zinc</keyword>